<protein>
    <recommendedName>
        <fullName evidence="9">Protein kinase domain-containing protein</fullName>
    </recommendedName>
</protein>
<feature type="binding site" evidence="7">
    <location>
        <position position="738"/>
    </location>
    <ligand>
        <name>ATP</name>
        <dbReference type="ChEBI" id="CHEBI:30616"/>
    </ligand>
</feature>
<reference evidence="10" key="1">
    <citation type="submission" date="2023-08" db="EMBL/GenBank/DDBJ databases">
        <authorList>
            <person name="Audoor S."/>
            <person name="Bilcke G."/>
        </authorList>
    </citation>
    <scope>NUCLEOTIDE SEQUENCE</scope>
</reference>
<dbReference type="InterPro" id="IPR008271">
    <property type="entry name" value="Ser/Thr_kinase_AS"/>
</dbReference>
<accession>A0AAD2JP89</accession>
<evidence type="ECO:0000313" key="11">
    <source>
        <dbReference type="Proteomes" id="UP001295423"/>
    </source>
</evidence>
<dbReference type="Gene3D" id="3.30.200.20">
    <property type="entry name" value="Phosphorylase Kinase, domain 1"/>
    <property type="match status" value="1"/>
</dbReference>
<evidence type="ECO:0000256" key="6">
    <source>
        <dbReference type="ARBA" id="ARBA00037982"/>
    </source>
</evidence>
<feature type="compositionally biased region" description="Polar residues" evidence="8">
    <location>
        <begin position="389"/>
        <end position="403"/>
    </location>
</feature>
<keyword evidence="1" id="KW-0808">Transferase</keyword>
<feature type="region of interest" description="Disordered" evidence="8">
    <location>
        <begin position="1049"/>
        <end position="1069"/>
    </location>
</feature>
<dbReference type="Proteomes" id="UP001295423">
    <property type="component" value="Unassembled WGS sequence"/>
</dbReference>
<dbReference type="GO" id="GO:0004672">
    <property type="term" value="F:protein kinase activity"/>
    <property type="evidence" value="ECO:0007669"/>
    <property type="project" value="InterPro"/>
</dbReference>
<dbReference type="EMBL" id="CAKOGP040002324">
    <property type="protein sequence ID" value="CAJ1967302.1"/>
    <property type="molecule type" value="Genomic_DNA"/>
</dbReference>
<evidence type="ECO:0000256" key="5">
    <source>
        <dbReference type="ARBA" id="ARBA00023193"/>
    </source>
</evidence>
<evidence type="ECO:0000256" key="1">
    <source>
        <dbReference type="ARBA" id="ARBA00022679"/>
    </source>
</evidence>
<dbReference type="GO" id="GO:0005737">
    <property type="term" value="C:cytoplasm"/>
    <property type="evidence" value="ECO:0007669"/>
    <property type="project" value="TreeGrafter"/>
</dbReference>
<keyword evidence="11" id="KW-1185">Reference proteome</keyword>
<dbReference type="InterPro" id="IPR017441">
    <property type="entry name" value="Protein_kinase_ATP_BS"/>
</dbReference>
<dbReference type="SUPFAM" id="SSF56112">
    <property type="entry name" value="Protein kinase-like (PK-like)"/>
    <property type="match status" value="1"/>
</dbReference>
<dbReference type="PANTHER" id="PTHR11042">
    <property type="entry name" value="EUKARYOTIC TRANSLATION INITIATION FACTOR 2-ALPHA KINASE EIF2-ALPHA KINASE -RELATED"/>
    <property type="match status" value="1"/>
</dbReference>
<comment type="similarity">
    <text evidence="6">Belongs to the protein kinase superfamily. Ser/Thr protein kinase family. GCN2 subfamily.</text>
</comment>
<dbReference type="GO" id="GO:0005634">
    <property type="term" value="C:nucleus"/>
    <property type="evidence" value="ECO:0007669"/>
    <property type="project" value="TreeGrafter"/>
</dbReference>
<feature type="compositionally biased region" description="Polar residues" evidence="8">
    <location>
        <begin position="414"/>
        <end position="423"/>
    </location>
</feature>
<dbReference type="GO" id="GO:0005524">
    <property type="term" value="F:ATP binding"/>
    <property type="evidence" value="ECO:0007669"/>
    <property type="project" value="UniProtKB-UniRule"/>
</dbReference>
<keyword evidence="2 7" id="KW-0547">Nucleotide-binding</keyword>
<evidence type="ECO:0000256" key="2">
    <source>
        <dbReference type="ARBA" id="ARBA00022741"/>
    </source>
</evidence>
<dbReference type="PROSITE" id="PS50011">
    <property type="entry name" value="PROTEIN_KINASE_DOM"/>
    <property type="match status" value="1"/>
</dbReference>
<dbReference type="PANTHER" id="PTHR11042:SF190">
    <property type="entry name" value="MITOSIS INHIBITOR PROTEIN KINASE MIK1"/>
    <property type="match status" value="1"/>
</dbReference>
<dbReference type="GO" id="GO:0017148">
    <property type="term" value="P:negative regulation of translation"/>
    <property type="evidence" value="ECO:0007669"/>
    <property type="project" value="UniProtKB-KW"/>
</dbReference>
<dbReference type="InterPro" id="IPR050339">
    <property type="entry name" value="CC_SR_Kinase"/>
</dbReference>
<dbReference type="InterPro" id="IPR011009">
    <property type="entry name" value="Kinase-like_dom_sf"/>
</dbReference>
<evidence type="ECO:0000256" key="4">
    <source>
        <dbReference type="ARBA" id="ARBA00022840"/>
    </source>
</evidence>
<evidence type="ECO:0000256" key="8">
    <source>
        <dbReference type="SAM" id="MobiDB-lite"/>
    </source>
</evidence>
<organism evidence="10 11">
    <name type="scientific">Cylindrotheca closterium</name>
    <dbReference type="NCBI Taxonomy" id="2856"/>
    <lineage>
        <taxon>Eukaryota</taxon>
        <taxon>Sar</taxon>
        <taxon>Stramenopiles</taxon>
        <taxon>Ochrophyta</taxon>
        <taxon>Bacillariophyta</taxon>
        <taxon>Bacillariophyceae</taxon>
        <taxon>Bacillariophycidae</taxon>
        <taxon>Bacillariales</taxon>
        <taxon>Bacillariaceae</taxon>
        <taxon>Cylindrotheca</taxon>
    </lineage>
</organism>
<dbReference type="Gene3D" id="1.10.510.10">
    <property type="entry name" value="Transferase(Phosphotransferase) domain 1"/>
    <property type="match status" value="1"/>
</dbReference>
<dbReference type="AlphaFoldDB" id="A0AAD2JP89"/>
<sequence>MASEFQNECDENSPDDYSHGDSAMMKIWRTKSLDDEQPSFQSATGAKVHVEKAADSTRSLHSSFDAALFLDSNAKTAEWFDPERHRNVVYANKVRSEFSGKKHMRQKFQMDAAEASMAGTFQKQAQADISLAEPSQQLKFQTHTSMPKSCSSVSKRRRIPSQTIRSPIPKNGARIADLNIKALYQRSSTSEWSLSPNILMKGSGNLTPLKQCGTTYTMLHPTSLSKVHSTGTKTASTAALETTEEFDSCESSPPSMEPFRFTSFPESLPRLNNPVERHYAESICRRMSFGERNGINVSNQSREDDGTHDTSISSLSADGRRHSPMCVVPSYKDLAKASQRDSNSVPKQSAPLPGCADFEQRITTSDSTPNSPGSNTVGRMRLDFNAHLSPTQMIGDSPPTSFVPSLLKSRHTGENNFPRTLTAASPPPTHSKLMSSSNESEEPLTPNQSCAKQVPTTPQDVLLHFPPETECSPIPSSDQQEEHKTHWQHGPSIVGPSVFSKSAIYTHVPGASIADAQLERREQDFPISSAIAKQSQMRPMPDMSAFESAAYSSRGNRSTDDSLIVETAKGLPTLPGCLCPATPVRTPAWASDAGGTFMSGRQNSLISTKLLLACPSHVLEGRTSLEDSLLEEDYNPESSDALCGIAKKNDSAYSEGKPGAGPSLLSQDMNETKRDASRIYDTSLPTIGNNLNLPQISKDNRLVSFRNDFEVISSLGSGAFADAFKVRAQIDGRLYAVKRNRRKFRGIRDRNLALAEVQHMQRLQDVGTAACAIDAKKDFSQSTDKSTYSLYLLFFYRAWQEDGYFFCQTELCCRDSCKELLDSIRLRWKSSNIKYPSLSRHISPPNDALAAINANCSLRYLPHSTVWKVCHDIAAGLSHMHSHGLVHHDIKPSNILFVRNPRFGAMCKICDFGLAGEIDSSSDGQEGDTRYMPSELLSSMTRQPSADIFSLGLTLYEIASDHHIELPSEGPLWHRLRTNSMPQLPDFRGLPFCELIKAMTHPSAQRRPTADEILSLDGVVSSGQGFDLFLEDYVVDVAKYERLEEERFAAGNHDDQTPRNWSGRPRVTQSPSLSMLLSSENNLLSPGVQ</sequence>
<keyword evidence="4 7" id="KW-0067">ATP-binding</keyword>
<comment type="caution">
    <text evidence="10">The sequence shown here is derived from an EMBL/GenBank/DDBJ whole genome shotgun (WGS) entry which is preliminary data.</text>
</comment>
<evidence type="ECO:0000313" key="10">
    <source>
        <dbReference type="EMBL" id="CAJ1967302.1"/>
    </source>
</evidence>
<dbReference type="InterPro" id="IPR000719">
    <property type="entry name" value="Prot_kinase_dom"/>
</dbReference>
<evidence type="ECO:0000256" key="3">
    <source>
        <dbReference type="ARBA" id="ARBA00022777"/>
    </source>
</evidence>
<feature type="domain" description="Protein kinase" evidence="9">
    <location>
        <begin position="709"/>
        <end position="1030"/>
    </location>
</feature>
<feature type="region of interest" description="Disordered" evidence="8">
    <location>
        <begin position="389"/>
        <end position="453"/>
    </location>
</feature>
<dbReference type="PROSITE" id="PS00107">
    <property type="entry name" value="PROTEIN_KINASE_ATP"/>
    <property type="match status" value="1"/>
</dbReference>
<evidence type="ECO:0000256" key="7">
    <source>
        <dbReference type="PROSITE-ProRule" id="PRU10141"/>
    </source>
</evidence>
<feature type="region of interest" description="Disordered" evidence="8">
    <location>
        <begin position="295"/>
        <end position="355"/>
    </location>
</feature>
<dbReference type="Pfam" id="PF00069">
    <property type="entry name" value="Pkinase"/>
    <property type="match status" value="1"/>
</dbReference>
<name>A0AAD2JP89_9STRA</name>
<evidence type="ECO:0000259" key="9">
    <source>
        <dbReference type="PROSITE" id="PS50011"/>
    </source>
</evidence>
<feature type="region of interest" description="Disordered" evidence="8">
    <location>
        <begin position="1"/>
        <end position="21"/>
    </location>
</feature>
<dbReference type="SMART" id="SM00220">
    <property type="entry name" value="S_TKc"/>
    <property type="match status" value="1"/>
</dbReference>
<gene>
    <name evidence="10" type="ORF">CYCCA115_LOCUS22710</name>
</gene>
<keyword evidence="5" id="KW-0652">Protein synthesis inhibitor</keyword>
<proteinExistence type="inferred from homology"/>
<keyword evidence="3" id="KW-0418">Kinase</keyword>
<dbReference type="PROSITE" id="PS00108">
    <property type="entry name" value="PROTEIN_KINASE_ST"/>
    <property type="match status" value="1"/>
</dbReference>